<feature type="non-terminal residue" evidence="2">
    <location>
        <position position="1"/>
    </location>
</feature>
<evidence type="ECO:0000256" key="1">
    <source>
        <dbReference type="SAM" id="MobiDB-lite"/>
    </source>
</evidence>
<dbReference type="Proteomes" id="UP001497623">
    <property type="component" value="Unassembled WGS sequence"/>
</dbReference>
<dbReference type="AlphaFoldDB" id="A0AAV2S200"/>
<keyword evidence="3" id="KW-1185">Reference proteome</keyword>
<evidence type="ECO:0000313" key="2">
    <source>
        <dbReference type="EMBL" id="CAL4154443.1"/>
    </source>
</evidence>
<name>A0AAV2S200_MEGNR</name>
<sequence length="114" mass="12540">TEATQQSEDKSPEQHDIHIPESELTPSPYGLPPLHIPKSTLTGILPDAIYTTDYSTAQPSTSYGALPNGLERAPVNNRENIKQVPILHSSLSPHGYTFTRENVAQYVGSFHSKE</sequence>
<dbReference type="EMBL" id="CAXKWB010040215">
    <property type="protein sequence ID" value="CAL4154443.1"/>
    <property type="molecule type" value="Genomic_DNA"/>
</dbReference>
<feature type="compositionally biased region" description="Basic and acidic residues" evidence="1">
    <location>
        <begin position="7"/>
        <end position="21"/>
    </location>
</feature>
<comment type="caution">
    <text evidence="2">The sequence shown here is derived from an EMBL/GenBank/DDBJ whole genome shotgun (WGS) entry which is preliminary data.</text>
</comment>
<evidence type="ECO:0000313" key="3">
    <source>
        <dbReference type="Proteomes" id="UP001497623"/>
    </source>
</evidence>
<proteinExistence type="predicted"/>
<organism evidence="2 3">
    <name type="scientific">Meganyctiphanes norvegica</name>
    <name type="common">Northern krill</name>
    <name type="synonym">Thysanopoda norvegica</name>
    <dbReference type="NCBI Taxonomy" id="48144"/>
    <lineage>
        <taxon>Eukaryota</taxon>
        <taxon>Metazoa</taxon>
        <taxon>Ecdysozoa</taxon>
        <taxon>Arthropoda</taxon>
        <taxon>Crustacea</taxon>
        <taxon>Multicrustacea</taxon>
        <taxon>Malacostraca</taxon>
        <taxon>Eumalacostraca</taxon>
        <taxon>Eucarida</taxon>
        <taxon>Euphausiacea</taxon>
        <taxon>Euphausiidae</taxon>
        <taxon>Meganyctiphanes</taxon>
    </lineage>
</organism>
<reference evidence="2 3" key="1">
    <citation type="submission" date="2024-05" db="EMBL/GenBank/DDBJ databases">
        <authorList>
            <person name="Wallberg A."/>
        </authorList>
    </citation>
    <scope>NUCLEOTIDE SEQUENCE [LARGE SCALE GENOMIC DNA]</scope>
</reference>
<gene>
    <name evidence="2" type="ORF">MNOR_LOCUS31343</name>
</gene>
<feature type="non-terminal residue" evidence="2">
    <location>
        <position position="114"/>
    </location>
</feature>
<accession>A0AAV2S200</accession>
<protein>
    <submittedName>
        <fullName evidence="2">Uncharacterized protein</fullName>
    </submittedName>
</protein>
<feature type="region of interest" description="Disordered" evidence="1">
    <location>
        <begin position="1"/>
        <end position="31"/>
    </location>
</feature>